<evidence type="ECO:0000259" key="8">
    <source>
        <dbReference type="Pfam" id="PF02687"/>
    </source>
</evidence>
<feature type="transmembrane region" description="Helical" evidence="7">
    <location>
        <begin position="18"/>
        <end position="42"/>
    </location>
</feature>
<feature type="transmembrane region" description="Helical" evidence="7">
    <location>
        <begin position="264"/>
        <end position="289"/>
    </location>
</feature>
<dbReference type="RefSeq" id="WP_115877963.1">
    <property type="nucleotide sequence ID" value="NZ_QTTQ01000009.1"/>
</dbReference>
<protein>
    <submittedName>
        <fullName evidence="10">ABC-type lipoprotein release transport system permease subunit</fullName>
    </submittedName>
</protein>
<sequence length="405" mass="45332">MLFQIAWRNIWRNASRSLVVISSIIIGIWAGIFILSFSWGLYKNNINESVYRQLSHIQIHHPTFGYEKDSKFTIQNTDAILKQFQSDGRIASVSARVIATGMITSPTTASGVNIYGIHPPSEITQIALNQSIKKGTYFESGKDNAILIGEKLAKKLKIKLKSKVVLTFTNVNTDIVSAAFRVGGIYRSKNSSLDEVNVYVPQNHLRELLELKPSESNEIAILIKDELQLEAIKNDCKTLVSNAKIEDWKELSPELSLIIESFNLYTYIISGLILLALTFGIINTMLMSVLERIRELGMLMAIGLNKRKIFIMIMLETMYLTVLGCPIGLLFGWLTVSVLGKIGINISMFSEGLASYGFSSMIYPELDQEKYIIIVTMCLVTAILSAIYPAYKALQLNPSEAIRKI</sequence>
<evidence type="ECO:0000256" key="2">
    <source>
        <dbReference type="ARBA" id="ARBA00005236"/>
    </source>
</evidence>
<evidence type="ECO:0000256" key="1">
    <source>
        <dbReference type="ARBA" id="ARBA00004651"/>
    </source>
</evidence>
<dbReference type="Pfam" id="PF12704">
    <property type="entry name" value="MacB_PCD"/>
    <property type="match status" value="1"/>
</dbReference>
<evidence type="ECO:0000313" key="11">
    <source>
        <dbReference type="Proteomes" id="UP000256429"/>
    </source>
</evidence>
<proteinExistence type="inferred from homology"/>
<dbReference type="InterPro" id="IPR003838">
    <property type="entry name" value="ABC3_permease_C"/>
</dbReference>
<dbReference type="GO" id="GO:0098797">
    <property type="term" value="C:plasma membrane protein complex"/>
    <property type="evidence" value="ECO:0007669"/>
    <property type="project" value="TreeGrafter"/>
</dbReference>
<evidence type="ECO:0000256" key="7">
    <source>
        <dbReference type="SAM" id="Phobius"/>
    </source>
</evidence>
<keyword evidence="6 7" id="KW-0472">Membrane</keyword>
<comment type="subcellular location">
    <subcellularLocation>
        <location evidence="1">Cell membrane</location>
        <topology evidence="1">Multi-pass membrane protein</topology>
    </subcellularLocation>
</comment>
<dbReference type="PANTHER" id="PTHR30489">
    <property type="entry name" value="LIPOPROTEIN-RELEASING SYSTEM TRANSMEMBRANE PROTEIN LOLE"/>
    <property type="match status" value="1"/>
</dbReference>
<dbReference type="Proteomes" id="UP000256429">
    <property type="component" value="Unassembled WGS sequence"/>
</dbReference>
<dbReference type="Pfam" id="PF02687">
    <property type="entry name" value="FtsX"/>
    <property type="match status" value="1"/>
</dbReference>
<keyword evidence="5 7" id="KW-1133">Transmembrane helix</keyword>
<dbReference type="InterPro" id="IPR051447">
    <property type="entry name" value="Lipoprotein-release_system"/>
</dbReference>
<feature type="domain" description="ABC3 transporter permease C-terminal" evidence="8">
    <location>
        <begin position="268"/>
        <end position="398"/>
    </location>
</feature>
<feature type="domain" description="MacB-like periplasmic core" evidence="9">
    <location>
        <begin position="17"/>
        <end position="235"/>
    </location>
</feature>
<comment type="similarity">
    <text evidence="2">Belongs to the ABC-4 integral membrane protein family. LolC/E subfamily.</text>
</comment>
<evidence type="ECO:0000256" key="5">
    <source>
        <dbReference type="ARBA" id="ARBA00022989"/>
    </source>
</evidence>
<gene>
    <name evidence="10" type="ORF">BX611_0578</name>
</gene>
<evidence type="ECO:0000259" key="9">
    <source>
        <dbReference type="Pfam" id="PF12704"/>
    </source>
</evidence>
<evidence type="ECO:0000313" key="10">
    <source>
        <dbReference type="EMBL" id="REE83290.1"/>
    </source>
</evidence>
<dbReference type="GO" id="GO:0044874">
    <property type="term" value="P:lipoprotein localization to outer membrane"/>
    <property type="evidence" value="ECO:0007669"/>
    <property type="project" value="TreeGrafter"/>
</dbReference>
<dbReference type="OrthoDB" id="1451596at2"/>
<organism evidence="10 11">
    <name type="scientific">Lutibacter oceani</name>
    <dbReference type="NCBI Taxonomy" id="1853311"/>
    <lineage>
        <taxon>Bacteria</taxon>
        <taxon>Pseudomonadati</taxon>
        <taxon>Bacteroidota</taxon>
        <taxon>Flavobacteriia</taxon>
        <taxon>Flavobacteriales</taxon>
        <taxon>Flavobacteriaceae</taxon>
        <taxon>Lutibacter</taxon>
    </lineage>
</organism>
<reference evidence="10 11" key="1">
    <citation type="submission" date="2018-08" db="EMBL/GenBank/DDBJ databases">
        <title>Genomic Encyclopedia of Type Strains, Phase III (KMG-III): the genomes of soil and plant-associated and newly described type strains.</title>
        <authorList>
            <person name="Whitman W."/>
        </authorList>
    </citation>
    <scope>NUCLEOTIDE SEQUENCE [LARGE SCALE GENOMIC DNA]</scope>
    <source>
        <strain evidence="10 11">325-5</strain>
    </source>
</reference>
<keyword evidence="11" id="KW-1185">Reference proteome</keyword>
<feature type="transmembrane region" description="Helical" evidence="7">
    <location>
        <begin position="371"/>
        <end position="391"/>
    </location>
</feature>
<keyword evidence="4 7" id="KW-0812">Transmembrane</keyword>
<feature type="transmembrane region" description="Helical" evidence="7">
    <location>
        <begin position="309"/>
        <end position="336"/>
    </location>
</feature>
<name>A0A3D9RTK9_9FLAO</name>
<keyword evidence="3" id="KW-1003">Cell membrane</keyword>
<accession>A0A3D9RTK9</accession>
<dbReference type="EMBL" id="QTTQ01000009">
    <property type="protein sequence ID" value="REE83290.1"/>
    <property type="molecule type" value="Genomic_DNA"/>
</dbReference>
<evidence type="ECO:0000256" key="4">
    <source>
        <dbReference type="ARBA" id="ARBA00022692"/>
    </source>
</evidence>
<dbReference type="InterPro" id="IPR025857">
    <property type="entry name" value="MacB_PCD"/>
</dbReference>
<comment type="caution">
    <text evidence="10">The sequence shown here is derived from an EMBL/GenBank/DDBJ whole genome shotgun (WGS) entry which is preliminary data.</text>
</comment>
<dbReference type="AlphaFoldDB" id="A0A3D9RTK9"/>
<keyword evidence="10" id="KW-0449">Lipoprotein</keyword>
<dbReference type="PANTHER" id="PTHR30489:SF0">
    <property type="entry name" value="LIPOPROTEIN-RELEASING SYSTEM TRANSMEMBRANE PROTEIN LOLE"/>
    <property type="match status" value="1"/>
</dbReference>
<evidence type="ECO:0000256" key="3">
    <source>
        <dbReference type="ARBA" id="ARBA00022475"/>
    </source>
</evidence>
<evidence type="ECO:0000256" key="6">
    <source>
        <dbReference type="ARBA" id="ARBA00023136"/>
    </source>
</evidence>